<evidence type="ECO:0000313" key="2">
    <source>
        <dbReference type="Ensembl" id="ENSPNAP00000044246.1"/>
    </source>
</evidence>
<proteinExistence type="predicted"/>
<dbReference type="GeneTree" id="ENSGT00740000116838"/>
<reference evidence="2" key="3">
    <citation type="submission" date="2025-09" db="UniProtKB">
        <authorList>
            <consortium name="Ensembl"/>
        </authorList>
    </citation>
    <scope>IDENTIFICATION</scope>
</reference>
<dbReference type="RefSeq" id="XP_017572356.1">
    <property type="nucleotide sequence ID" value="XM_017716867.2"/>
</dbReference>
<dbReference type="AlphaFoldDB" id="A0AAR2J358"/>
<sequence length="344" mass="38919">MRPETGQLSYISERMRRSQLPSREVSPVPSYYSEPVSVQQRKDVTIRLPPLIRGARQEEEEDEEDTQSLKSLPTVKSILAFDSKVKRSHRHPKEQVIYGINLPPLITSKCTLLVKGTGCTRARGFLPAITSRSLERPPCRAGRRPDKPESCATQQVHTMDHPQNAPIGESHFSEKTLNIRGGSLPEVQPGPHITFHSPVVQAIHPITPDTAKQTRQTTRTHQPLRPVLKKAQVTNRRAFHFLLEDSYIPCPGEPHLLEPLSDFQEHLCRQILNSPLPCHTTLPQVHSHFHLHQRDCPHPGLYNSTVGRTVELCNSKGKRLPKITMTCPTPTPKHIHHTEKRHVA</sequence>
<reference evidence="2 3" key="1">
    <citation type="submission" date="2020-10" db="EMBL/GenBank/DDBJ databases">
        <title>Pygocentrus nattereri (red-bellied piranha) genome, fPygNat1, primary haplotype.</title>
        <authorList>
            <person name="Myers G."/>
            <person name="Meyer A."/>
            <person name="Karagic N."/>
            <person name="Pippel M."/>
            <person name="Winkler S."/>
            <person name="Tracey A."/>
            <person name="Wood J."/>
            <person name="Formenti G."/>
            <person name="Howe K."/>
            <person name="Fedrigo O."/>
            <person name="Jarvis E.D."/>
        </authorList>
    </citation>
    <scope>NUCLEOTIDE SEQUENCE [LARGE SCALE GENOMIC DNA]</scope>
</reference>
<protein>
    <submittedName>
        <fullName evidence="2">Uncharacterized protein</fullName>
    </submittedName>
</protein>
<feature type="compositionally biased region" description="Low complexity" evidence="1">
    <location>
        <begin position="24"/>
        <end position="33"/>
    </location>
</feature>
<feature type="region of interest" description="Disordered" evidence="1">
    <location>
        <begin position="1"/>
        <end position="33"/>
    </location>
</feature>
<organism evidence="2 3">
    <name type="scientific">Pygocentrus nattereri</name>
    <name type="common">Red-bellied piranha</name>
    <dbReference type="NCBI Taxonomy" id="42514"/>
    <lineage>
        <taxon>Eukaryota</taxon>
        <taxon>Metazoa</taxon>
        <taxon>Chordata</taxon>
        <taxon>Craniata</taxon>
        <taxon>Vertebrata</taxon>
        <taxon>Euteleostomi</taxon>
        <taxon>Actinopterygii</taxon>
        <taxon>Neopterygii</taxon>
        <taxon>Teleostei</taxon>
        <taxon>Ostariophysi</taxon>
        <taxon>Characiformes</taxon>
        <taxon>Characoidei</taxon>
        <taxon>Pygocentrus</taxon>
    </lineage>
</organism>
<reference evidence="2" key="2">
    <citation type="submission" date="2025-08" db="UniProtKB">
        <authorList>
            <consortium name="Ensembl"/>
        </authorList>
    </citation>
    <scope>IDENTIFICATION</scope>
</reference>
<name>A0AAR2J358_PYGNA</name>
<dbReference type="RefSeq" id="XP_017572355.1">
    <property type="nucleotide sequence ID" value="XM_017716866.2"/>
</dbReference>
<feature type="compositionally biased region" description="Polar residues" evidence="1">
    <location>
        <begin position="1"/>
        <end position="10"/>
    </location>
</feature>
<accession>A0AAR2J358</accession>
<dbReference type="GeneID" id="108438807"/>
<dbReference type="Proteomes" id="UP001501920">
    <property type="component" value="Chromosome 1"/>
</dbReference>
<evidence type="ECO:0000256" key="1">
    <source>
        <dbReference type="SAM" id="MobiDB-lite"/>
    </source>
</evidence>
<dbReference type="Ensembl" id="ENSPNAT00000046335.1">
    <property type="protein sequence ID" value="ENSPNAP00000044246.1"/>
    <property type="gene ID" value="ENSPNAG00000030998.1"/>
</dbReference>
<evidence type="ECO:0000313" key="3">
    <source>
        <dbReference type="Proteomes" id="UP001501920"/>
    </source>
</evidence>
<keyword evidence="3" id="KW-1185">Reference proteome</keyword>